<evidence type="ECO:0000313" key="1">
    <source>
        <dbReference type="EMBL" id="KGR91691.1"/>
    </source>
</evidence>
<comment type="caution">
    <text evidence="1">The sequence shown here is derived from an EMBL/GenBank/DDBJ whole genome shotgun (WGS) entry which is preliminary data.</text>
</comment>
<dbReference type="InterPro" id="IPR023162">
    <property type="entry name" value="Apc36109-like_dom_sf"/>
</dbReference>
<accession>A0A0A3J415</accession>
<protein>
    <recommendedName>
        <fullName evidence="3">DUF1871 domain-containing protein</fullName>
    </recommendedName>
</protein>
<evidence type="ECO:0008006" key="3">
    <source>
        <dbReference type="Google" id="ProtNLM"/>
    </source>
</evidence>
<dbReference type="Pfam" id="PF08958">
    <property type="entry name" value="DUF1871"/>
    <property type="match status" value="1"/>
</dbReference>
<dbReference type="SUPFAM" id="SSF116922">
    <property type="entry name" value="YugE-like"/>
    <property type="match status" value="1"/>
</dbReference>
<dbReference type="Proteomes" id="UP000030595">
    <property type="component" value="Unassembled WGS sequence"/>
</dbReference>
<dbReference type="Gene3D" id="1.10.340.20">
    <property type="entry name" value="Apc36109-like domain"/>
    <property type="match status" value="1"/>
</dbReference>
<organism evidence="1 2">
    <name type="scientific">Ureibacillus massiliensis 4400831 = CIP 108448 = CCUG 49529</name>
    <dbReference type="NCBI Taxonomy" id="1211035"/>
    <lineage>
        <taxon>Bacteria</taxon>
        <taxon>Bacillati</taxon>
        <taxon>Bacillota</taxon>
        <taxon>Bacilli</taxon>
        <taxon>Bacillales</taxon>
        <taxon>Caryophanaceae</taxon>
        <taxon>Ureibacillus</taxon>
    </lineage>
</organism>
<evidence type="ECO:0000313" key="2">
    <source>
        <dbReference type="Proteomes" id="UP000030595"/>
    </source>
</evidence>
<dbReference type="EMBL" id="JPVQ01000005">
    <property type="protein sequence ID" value="KGR91691.1"/>
    <property type="molecule type" value="Genomic_DNA"/>
</dbReference>
<keyword evidence="2" id="KW-1185">Reference proteome</keyword>
<name>A0A0A3J415_9BACL</name>
<dbReference type="eggNOG" id="ENOG5032RW2">
    <property type="taxonomic scope" value="Bacteria"/>
</dbReference>
<reference evidence="1 2" key="1">
    <citation type="submission" date="2014-02" db="EMBL/GenBank/DDBJ databases">
        <title>Draft genome sequence of Lysinibacillus massiliensis CCUG 49529.</title>
        <authorList>
            <person name="Zhang F."/>
            <person name="Wang G."/>
            <person name="Zhang L."/>
        </authorList>
    </citation>
    <scope>NUCLEOTIDE SEQUENCE [LARGE SCALE GENOMIC DNA]</scope>
    <source>
        <strain evidence="1 2">CCUG 49529</strain>
    </source>
</reference>
<dbReference type="AlphaFoldDB" id="A0A0A3J415"/>
<proteinExistence type="predicted"/>
<sequence length="87" mass="10015">MDNIMMMNQKAIQLLQQWDPFNIGEDKYDTETADVVAALQGIDDPSNLAKVIQSVYEHSFEQWIPFEQCVSISYKLIAIKFEAKCIL</sequence>
<gene>
    <name evidence="1" type="ORF">CD30_05115</name>
</gene>
<dbReference type="InterPro" id="IPR015053">
    <property type="entry name" value="DUF1871"/>
</dbReference>